<evidence type="ECO:0000313" key="2">
    <source>
        <dbReference type="Proteomes" id="UP000597656"/>
    </source>
</evidence>
<protein>
    <submittedName>
        <fullName evidence="1">Uncharacterized protein</fullName>
    </submittedName>
</protein>
<organism evidence="1 2">
    <name type="scientific">Lentzea pudingi</name>
    <dbReference type="NCBI Taxonomy" id="1789439"/>
    <lineage>
        <taxon>Bacteria</taxon>
        <taxon>Bacillati</taxon>
        <taxon>Actinomycetota</taxon>
        <taxon>Actinomycetes</taxon>
        <taxon>Pseudonocardiales</taxon>
        <taxon>Pseudonocardiaceae</taxon>
        <taxon>Lentzea</taxon>
    </lineage>
</organism>
<comment type="caution">
    <text evidence="1">The sequence shown here is derived from an EMBL/GenBank/DDBJ whole genome shotgun (WGS) entry which is preliminary data.</text>
</comment>
<reference evidence="2" key="1">
    <citation type="journal article" date="2019" name="Int. J. Syst. Evol. Microbiol.">
        <title>The Global Catalogue of Microorganisms (GCM) 10K type strain sequencing project: providing services to taxonomists for standard genome sequencing and annotation.</title>
        <authorList>
            <consortium name="The Broad Institute Genomics Platform"/>
            <consortium name="The Broad Institute Genome Sequencing Center for Infectious Disease"/>
            <person name="Wu L."/>
            <person name="Ma J."/>
        </authorList>
    </citation>
    <scope>NUCLEOTIDE SEQUENCE [LARGE SCALE GENOMIC DNA]</scope>
    <source>
        <strain evidence="2">CGMCC 4.7319</strain>
    </source>
</reference>
<gene>
    <name evidence="1" type="ORF">GCM10011609_85630</name>
</gene>
<dbReference type="EMBL" id="BMNC01000029">
    <property type="protein sequence ID" value="GGN28972.1"/>
    <property type="molecule type" value="Genomic_DNA"/>
</dbReference>
<dbReference type="RefSeq" id="WP_189160579.1">
    <property type="nucleotide sequence ID" value="NZ_BMNC01000029.1"/>
</dbReference>
<name>A0ABQ2IW26_9PSEU</name>
<keyword evidence="2" id="KW-1185">Reference proteome</keyword>
<evidence type="ECO:0000313" key="1">
    <source>
        <dbReference type="EMBL" id="GGN28972.1"/>
    </source>
</evidence>
<accession>A0ABQ2IW26</accession>
<sequence>MKNALQLASEMFGQQQGRAPMLNMITSDAVNNPRNGLRRWVIRSNHYSEDPHELVDWALVELHHDGSVALAIGLVRALTGVELPGNDAAVWHVWVKIVDAVIGASLRLVDGGESRGGWSGRSHPYSRCCAPVASLGWPARNAVMRFSACEKDGSAWLAIHDDARAT</sequence>
<dbReference type="Proteomes" id="UP000597656">
    <property type="component" value="Unassembled WGS sequence"/>
</dbReference>
<proteinExistence type="predicted"/>